<dbReference type="Gene3D" id="3.40.50.2300">
    <property type="match status" value="2"/>
</dbReference>
<dbReference type="AlphaFoldDB" id="A0A9D3Y6N7"/>
<evidence type="ECO:0000256" key="12">
    <source>
        <dbReference type="SAM" id="Phobius"/>
    </source>
</evidence>
<dbReference type="PROSITE" id="PS50259">
    <property type="entry name" value="G_PROTEIN_RECEP_F3_4"/>
    <property type="match status" value="1"/>
</dbReference>
<organism evidence="15 16">
    <name type="scientific">Dreissena polymorpha</name>
    <name type="common">Zebra mussel</name>
    <name type="synonym">Mytilus polymorpha</name>
    <dbReference type="NCBI Taxonomy" id="45954"/>
    <lineage>
        <taxon>Eukaryota</taxon>
        <taxon>Metazoa</taxon>
        <taxon>Spiralia</taxon>
        <taxon>Lophotrochozoa</taxon>
        <taxon>Mollusca</taxon>
        <taxon>Bivalvia</taxon>
        <taxon>Autobranchia</taxon>
        <taxon>Heteroconchia</taxon>
        <taxon>Euheterodonta</taxon>
        <taxon>Imparidentia</taxon>
        <taxon>Neoheterodontei</taxon>
        <taxon>Myida</taxon>
        <taxon>Dreissenoidea</taxon>
        <taxon>Dreissenidae</taxon>
        <taxon>Dreissena</taxon>
    </lineage>
</organism>
<evidence type="ECO:0000256" key="9">
    <source>
        <dbReference type="ARBA" id="ARBA00023180"/>
    </source>
</evidence>
<name>A0A9D3Y6N7_DREPO</name>
<keyword evidence="5 12" id="KW-1133">Transmembrane helix</keyword>
<sequence>MRHFSLIFLFLLTNIRIIGCVVNNTKNIRLLGLLPITGKGWVGGAAVKLPVKLALEDIRANGSILPGYNITYDFIDSQCSPGIAVYRMFEKFHTEPPYHMVLGDGCSTGSEATSQVSYLWNLTQLSFGSSSPTLSDRTRFPKFFRLAVPDQKLNDLRIHMMKNLFNWNIVATIHQAEEFFSVVIDDFVEKATANNITLLSQEIFMHDPHTRVKNLKNHDARIIMTAMYEDRARSVLCAAYKVGLFGPKIVWVFVGWFSTNFWFVRDPLIDCTPEQMALAAEGAFLSSATYYNPVDETGVGGLTASEYLNRWEIHPDHTPDLDPFKFVLGQSYDHIWMAALALDCADKKLRSIGHPKTIGDFTYKDSDIGEIVFQCMGNQSIIGMSGRISFAKGGADPDKSILLQRIQGGNRINLGYYRQDTYPNRFDWIPDALKWKDNKIPRDSTFVIRKEIVIPPNLYITLCVFAGLGIIFSFLFLSFNIYYRNNRIVKLSSPNINNVLLFGCVLCYVTVFIRPTENVTSATCQTIKDIQLFAIIAIIVLLLTAILIVWQLVSPFEVETHELDLEKDMVGNDVEVRFFVQTCVSKQSTYFVWTLYIIEGMMLSFGAFLAWETRHVTIEALNDSHQIGICLYNVVILSAVGLTLSLVLENQMVLLYGITSGFLIFGTTLTQLFVFVPKVHAVLTKVDCTIKVVTATANTGQVRSQGNDSTFPASDRAPEN</sequence>
<dbReference type="PRINTS" id="PR01176">
    <property type="entry name" value="GABABRECEPTR"/>
</dbReference>
<evidence type="ECO:0000313" key="15">
    <source>
        <dbReference type="EMBL" id="KAH3692853.1"/>
    </source>
</evidence>
<dbReference type="GO" id="GO:0004965">
    <property type="term" value="F:G protein-coupled GABA receptor activity"/>
    <property type="evidence" value="ECO:0007669"/>
    <property type="project" value="InterPro"/>
</dbReference>
<dbReference type="InterPro" id="IPR002455">
    <property type="entry name" value="GPCR3_GABA-B"/>
</dbReference>
<evidence type="ECO:0000256" key="8">
    <source>
        <dbReference type="ARBA" id="ARBA00023170"/>
    </source>
</evidence>
<dbReference type="FunFam" id="3.40.50.2300:FF:000063">
    <property type="entry name" value="Gamma-aminobutyric acid type B receptor subunit"/>
    <property type="match status" value="1"/>
</dbReference>
<keyword evidence="7 12" id="KW-0472">Membrane</keyword>
<evidence type="ECO:0000259" key="14">
    <source>
        <dbReference type="PROSITE" id="PS50259"/>
    </source>
</evidence>
<dbReference type="InterPro" id="IPR028082">
    <property type="entry name" value="Peripla_BP_I"/>
</dbReference>
<dbReference type="InterPro" id="IPR017978">
    <property type="entry name" value="GPCR_3_C"/>
</dbReference>
<dbReference type="PANTHER" id="PTHR10519">
    <property type="entry name" value="GABA-B RECEPTOR"/>
    <property type="match status" value="1"/>
</dbReference>
<reference evidence="15" key="1">
    <citation type="journal article" date="2019" name="bioRxiv">
        <title>The Genome of the Zebra Mussel, Dreissena polymorpha: A Resource for Invasive Species Research.</title>
        <authorList>
            <person name="McCartney M.A."/>
            <person name="Auch B."/>
            <person name="Kono T."/>
            <person name="Mallez S."/>
            <person name="Zhang Y."/>
            <person name="Obille A."/>
            <person name="Becker A."/>
            <person name="Abrahante J.E."/>
            <person name="Garbe J."/>
            <person name="Badalamenti J.P."/>
            <person name="Herman A."/>
            <person name="Mangelson H."/>
            <person name="Liachko I."/>
            <person name="Sullivan S."/>
            <person name="Sone E.D."/>
            <person name="Koren S."/>
            <person name="Silverstein K.A.T."/>
            <person name="Beckman K.B."/>
            <person name="Gohl D.M."/>
        </authorList>
    </citation>
    <scope>NUCLEOTIDE SEQUENCE</scope>
    <source>
        <strain evidence="15">Duluth1</strain>
        <tissue evidence="15">Whole animal</tissue>
    </source>
</reference>
<keyword evidence="2" id="KW-1003">Cell membrane</keyword>
<comment type="subcellular location">
    <subcellularLocation>
        <location evidence="1">Cell membrane</location>
        <topology evidence="1">Multi-pass membrane protein</topology>
    </subcellularLocation>
</comment>
<evidence type="ECO:0000256" key="3">
    <source>
        <dbReference type="ARBA" id="ARBA00022692"/>
    </source>
</evidence>
<dbReference type="SUPFAM" id="SSF53822">
    <property type="entry name" value="Periplasmic binding protein-like I"/>
    <property type="match status" value="1"/>
</dbReference>
<reference evidence="15" key="2">
    <citation type="submission" date="2020-11" db="EMBL/GenBank/DDBJ databases">
        <authorList>
            <person name="McCartney M.A."/>
            <person name="Auch B."/>
            <person name="Kono T."/>
            <person name="Mallez S."/>
            <person name="Becker A."/>
            <person name="Gohl D.M."/>
            <person name="Silverstein K.A.T."/>
            <person name="Koren S."/>
            <person name="Bechman K.B."/>
            <person name="Herman A."/>
            <person name="Abrahante J.E."/>
            <person name="Garbe J."/>
        </authorList>
    </citation>
    <scope>NUCLEOTIDE SEQUENCE</scope>
    <source>
        <strain evidence="15">Duluth1</strain>
        <tissue evidence="15">Whole animal</tissue>
    </source>
</reference>
<keyword evidence="10" id="KW-0807">Transducer</keyword>
<keyword evidence="4 13" id="KW-0732">Signal</keyword>
<keyword evidence="8" id="KW-0675">Receptor</keyword>
<dbReference type="GO" id="GO:0007214">
    <property type="term" value="P:gamma-aminobutyric acid signaling pathway"/>
    <property type="evidence" value="ECO:0007669"/>
    <property type="project" value="TreeGrafter"/>
</dbReference>
<keyword evidence="16" id="KW-1185">Reference proteome</keyword>
<evidence type="ECO:0000256" key="2">
    <source>
        <dbReference type="ARBA" id="ARBA00022475"/>
    </source>
</evidence>
<evidence type="ECO:0000256" key="7">
    <source>
        <dbReference type="ARBA" id="ARBA00023136"/>
    </source>
</evidence>
<feature type="signal peptide" evidence="13">
    <location>
        <begin position="1"/>
        <end position="20"/>
    </location>
</feature>
<gene>
    <name evidence="15" type="ORF">DPMN_194607</name>
</gene>
<dbReference type="Pfam" id="PF00003">
    <property type="entry name" value="7tm_3"/>
    <property type="match status" value="2"/>
</dbReference>
<dbReference type="CDD" id="cd15047">
    <property type="entry name" value="7tmC_GABA-B-like"/>
    <property type="match status" value="1"/>
</dbReference>
<dbReference type="GO" id="GO:0038039">
    <property type="term" value="C:G protein-coupled receptor heterodimeric complex"/>
    <property type="evidence" value="ECO:0007669"/>
    <property type="project" value="TreeGrafter"/>
</dbReference>
<keyword evidence="3 12" id="KW-0812">Transmembrane</keyword>
<dbReference type="PANTHER" id="PTHR10519:SF20">
    <property type="entry name" value="G-PROTEIN COUPLED RECEPTOR 156-RELATED"/>
    <property type="match status" value="1"/>
</dbReference>
<comment type="caution">
    <text evidence="15">The sequence shown here is derived from an EMBL/GenBank/DDBJ whole genome shotgun (WGS) entry which is preliminary data.</text>
</comment>
<evidence type="ECO:0000256" key="11">
    <source>
        <dbReference type="ARBA" id="ARBA00073785"/>
    </source>
</evidence>
<evidence type="ECO:0000256" key="6">
    <source>
        <dbReference type="ARBA" id="ARBA00023040"/>
    </source>
</evidence>
<evidence type="ECO:0000256" key="4">
    <source>
        <dbReference type="ARBA" id="ARBA00022729"/>
    </source>
</evidence>
<dbReference type="Pfam" id="PF01094">
    <property type="entry name" value="ANF_receptor"/>
    <property type="match status" value="1"/>
</dbReference>
<feature type="domain" description="G-protein coupled receptors family 3 profile" evidence="14">
    <location>
        <begin position="533"/>
        <end position="685"/>
    </location>
</feature>
<evidence type="ECO:0000256" key="5">
    <source>
        <dbReference type="ARBA" id="ARBA00022989"/>
    </source>
</evidence>
<dbReference type="InterPro" id="IPR001828">
    <property type="entry name" value="ANF_lig-bd_rcpt"/>
</dbReference>
<feature type="transmembrane region" description="Helical" evidence="12">
    <location>
        <begin position="630"/>
        <end position="648"/>
    </location>
</feature>
<evidence type="ECO:0000256" key="13">
    <source>
        <dbReference type="SAM" id="SignalP"/>
    </source>
</evidence>
<keyword evidence="6" id="KW-0297">G-protein coupled receptor</keyword>
<evidence type="ECO:0000256" key="1">
    <source>
        <dbReference type="ARBA" id="ARBA00004651"/>
    </source>
</evidence>
<accession>A0A9D3Y6N7</accession>
<evidence type="ECO:0000313" key="16">
    <source>
        <dbReference type="Proteomes" id="UP000828390"/>
    </source>
</evidence>
<feature type="transmembrane region" description="Helical" evidence="12">
    <location>
        <begin position="590"/>
        <end position="610"/>
    </location>
</feature>
<dbReference type="Proteomes" id="UP000828390">
    <property type="component" value="Unassembled WGS sequence"/>
</dbReference>
<feature type="transmembrane region" description="Helical" evidence="12">
    <location>
        <begin position="532"/>
        <end position="553"/>
    </location>
</feature>
<feature type="transmembrane region" description="Helical" evidence="12">
    <location>
        <begin position="458"/>
        <end position="483"/>
    </location>
</feature>
<protein>
    <recommendedName>
        <fullName evidence="11">Gamma-aminobutyric acid type B receptor subunit 2</fullName>
    </recommendedName>
</protein>
<dbReference type="CDD" id="cd06366">
    <property type="entry name" value="PBP1_GABAb_receptor"/>
    <property type="match status" value="1"/>
</dbReference>
<keyword evidence="9" id="KW-0325">Glycoprotein</keyword>
<dbReference type="EMBL" id="JAIWYP010000019">
    <property type="protein sequence ID" value="KAH3692853.1"/>
    <property type="molecule type" value="Genomic_DNA"/>
</dbReference>
<dbReference type="PRINTS" id="PR01177">
    <property type="entry name" value="GABAB1RECPTR"/>
</dbReference>
<feature type="chain" id="PRO_5039370739" description="Gamma-aminobutyric acid type B receptor subunit 2" evidence="13">
    <location>
        <begin position="21"/>
        <end position="720"/>
    </location>
</feature>
<proteinExistence type="predicted"/>
<evidence type="ECO:0000256" key="10">
    <source>
        <dbReference type="ARBA" id="ARBA00023224"/>
    </source>
</evidence>
<feature type="transmembrane region" description="Helical" evidence="12">
    <location>
        <begin position="654"/>
        <end position="676"/>
    </location>
</feature>